<evidence type="ECO:0000313" key="2">
    <source>
        <dbReference type="EMBL" id="ORX66282.1"/>
    </source>
</evidence>
<dbReference type="RefSeq" id="XP_040740292.1">
    <property type="nucleotide sequence ID" value="XM_040888614.1"/>
</dbReference>
<evidence type="ECO:0000313" key="3">
    <source>
        <dbReference type="Proteomes" id="UP000193922"/>
    </source>
</evidence>
<name>A0A1Y1VYD8_9FUNG</name>
<proteinExistence type="predicted"/>
<keyword evidence="3" id="KW-1185">Reference proteome</keyword>
<dbReference type="EMBL" id="MCFD01000016">
    <property type="protein sequence ID" value="ORX66282.1"/>
    <property type="molecule type" value="Genomic_DNA"/>
</dbReference>
<sequence>MGGGASPQGSPMAGPQGSPMAGPQATGAGPEAAGMHGAAGPSGTRGKGMWAYPYYGGMYGGYGGLYGGYGGYPYYGGYGLRRLWRLWRLRLPVLWRLLV</sequence>
<organism evidence="2 3">
    <name type="scientific">Linderina pennispora</name>
    <dbReference type="NCBI Taxonomy" id="61395"/>
    <lineage>
        <taxon>Eukaryota</taxon>
        <taxon>Fungi</taxon>
        <taxon>Fungi incertae sedis</taxon>
        <taxon>Zoopagomycota</taxon>
        <taxon>Kickxellomycotina</taxon>
        <taxon>Kickxellomycetes</taxon>
        <taxon>Kickxellales</taxon>
        <taxon>Kickxellaceae</taxon>
        <taxon>Linderina</taxon>
    </lineage>
</organism>
<dbReference type="Proteomes" id="UP000193922">
    <property type="component" value="Unassembled WGS sequence"/>
</dbReference>
<dbReference type="AlphaFoldDB" id="A0A1Y1VYD8"/>
<gene>
    <name evidence="2" type="ORF">DL89DRAFT_270215</name>
</gene>
<protein>
    <submittedName>
        <fullName evidence="2">Uncharacterized protein</fullName>
    </submittedName>
</protein>
<dbReference type="GeneID" id="63805262"/>
<reference evidence="2 3" key="1">
    <citation type="submission" date="2016-07" db="EMBL/GenBank/DDBJ databases">
        <title>Pervasive Adenine N6-methylation of Active Genes in Fungi.</title>
        <authorList>
            <consortium name="DOE Joint Genome Institute"/>
            <person name="Mondo S.J."/>
            <person name="Dannebaum R.O."/>
            <person name="Kuo R.C."/>
            <person name="Labutti K."/>
            <person name="Haridas S."/>
            <person name="Kuo A."/>
            <person name="Salamov A."/>
            <person name="Ahrendt S.R."/>
            <person name="Lipzen A."/>
            <person name="Sullivan W."/>
            <person name="Andreopoulos W.B."/>
            <person name="Clum A."/>
            <person name="Lindquist E."/>
            <person name="Daum C."/>
            <person name="Ramamoorthy G.K."/>
            <person name="Gryganskyi A."/>
            <person name="Culley D."/>
            <person name="Magnuson J.K."/>
            <person name="James T.Y."/>
            <person name="O'Malley M.A."/>
            <person name="Stajich J.E."/>
            <person name="Spatafora J.W."/>
            <person name="Visel A."/>
            <person name="Grigoriev I.V."/>
        </authorList>
    </citation>
    <scope>NUCLEOTIDE SEQUENCE [LARGE SCALE GENOMIC DNA]</scope>
    <source>
        <strain evidence="2 3">ATCC 12442</strain>
    </source>
</reference>
<comment type="caution">
    <text evidence="2">The sequence shown here is derived from an EMBL/GenBank/DDBJ whole genome shotgun (WGS) entry which is preliminary data.</text>
</comment>
<feature type="region of interest" description="Disordered" evidence="1">
    <location>
        <begin position="1"/>
        <end position="45"/>
    </location>
</feature>
<accession>A0A1Y1VYD8</accession>
<evidence type="ECO:0000256" key="1">
    <source>
        <dbReference type="SAM" id="MobiDB-lite"/>
    </source>
</evidence>
<feature type="non-terminal residue" evidence="2">
    <location>
        <position position="99"/>
    </location>
</feature>